<proteinExistence type="predicted"/>
<sequence>ERIGPAGQATTGADGKVTVDGLHANGVVLVTGAESIPDGVGSVVAGDGFFTVYDGVATTPVALNAKLINYFVVDLGTE</sequence>
<name>X1SBW4_9ZZZZ</name>
<reference evidence="1" key="1">
    <citation type="journal article" date="2014" name="Front. Microbiol.">
        <title>High frequency of phylogenetically diverse reductive dehalogenase-homologous genes in deep subseafloor sedimentary metagenomes.</title>
        <authorList>
            <person name="Kawai M."/>
            <person name="Futagami T."/>
            <person name="Toyoda A."/>
            <person name="Takaki Y."/>
            <person name="Nishi S."/>
            <person name="Hori S."/>
            <person name="Arai W."/>
            <person name="Tsubouchi T."/>
            <person name="Morono Y."/>
            <person name="Uchiyama I."/>
            <person name="Ito T."/>
            <person name="Fujiyama A."/>
            <person name="Inagaki F."/>
            <person name="Takami H."/>
        </authorList>
    </citation>
    <scope>NUCLEOTIDE SEQUENCE</scope>
    <source>
        <strain evidence="1">Expedition CK06-06</strain>
    </source>
</reference>
<evidence type="ECO:0000313" key="1">
    <source>
        <dbReference type="EMBL" id="GAI72925.1"/>
    </source>
</evidence>
<organism evidence="1">
    <name type="scientific">marine sediment metagenome</name>
    <dbReference type="NCBI Taxonomy" id="412755"/>
    <lineage>
        <taxon>unclassified sequences</taxon>
        <taxon>metagenomes</taxon>
        <taxon>ecological metagenomes</taxon>
    </lineage>
</organism>
<dbReference type="EMBL" id="BARW01013948">
    <property type="protein sequence ID" value="GAI72925.1"/>
    <property type="molecule type" value="Genomic_DNA"/>
</dbReference>
<feature type="non-terminal residue" evidence="1">
    <location>
        <position position="1"/>
    </location>
</feature>
<accession>X1SBW4</accession>
<gene>
    <name evidence="1" type="ORF">S12H4_25152</name>
</gene>
<dbReference type="AlphaFoldDB" id="X1SBW4"/>
<comment type="caution">
    <text evidence="1">The sequence shown here is derived from an EMBL/GenBank/DDBJ whole genome shotgun (WGS) entry which is preliminary data.</text>
</comment>
<protein>
    <submittedName>
        <fullName evidence="1">Uncharacterized protein</fullName>
    </submittedName>
</protein>